<dbReference type="CDD" id="cd00267">
    <property type="entry name" value="ABC_ATPase"/>
    <property type="match status" value="1"/>
</dbReference>
<dbReference type="SUPFAM" id="SSF52540">
    <property type="entry name" value="P-loop containing nucleoside triphosphate hydrolases"/>
    <property type="match status" value="1"/>
</dbReference>
<evidence type="ECO:0000313" key="5">
    <source>
        <dbReference type="Proteomes" id="UP000748991"/>
    </source>
</evidence>
<name>A0A943SQ76_9FIRM</name>
<dbReference type="Proteomes" id="UP000748991">
    <property type="component" value="Unassembled WGS sequence"/>
</dbReference>
<dbReference type="PANTHER" id="PTHR43581:SF4">
    <property type="entry name" value="ATP_GTP PHOSPHATASE"/>
    <property type="match status" value="1"/>
</dbReference>
<feature type="domain" description="Endonuclease GajA/Old nuclease/RecF-like AAA" evidence="2">
    <location>
        <begin position="1"/>
        <end position="330"/>
    </location>
</feature>
<protein>
    <submittedName>
        <fullName evidence="4">AAA family ATPase</fullName>
    </submittedName>
</protein>
<feature type="domain" description="OLD protein-like TOPRIM" evidence="3">
    <location>
        <begin position="376"/>
        <end position="445"/>
    </location>
</feature>
<evidence type="ECO:0000259" key="2">
    <source>
        <dbReference type="Pfam" id="PF13175"/>
    </source>
</evidence>
<proteinExistence type="predicted"/>
<dbReference type="CDD" id="cd01026">
    <property type="entry name" value="TOPRIM_OLD"/>
    <property type="match status" value="1"/>
</dbReference>
<gene>
    <name evidence="4" type="ORF">KH327_03520</name>
</gene>
<evidence type="ECO:0000259" key="3">
    <source>
        <dbReference type="Pfam" id="PF20469"/>
    </source>
</evidence>
<sequence>MIISQLKLYNFRKFKSENNNPGLEVTFHSGLNALIGENDSGKTAVIDAIKLVLLTQSNEYIRPVEEDFYQLENGKSVDEFRIDCTLTKLTKKEAKNFIEYLNIINNGDNIEYRLDLYYRAWKEGHKIYYELRAGDKYDGVKIDGKAKELLKTVYLKPLRDAEREMSSGRSSRISQILMSHPSFKNKEDHKILDIFTNANDNIDKYFTENEEGKKILEIIRQNLNSFHDQNKSSDAELKTSDIKLKSILESLSLSASEINPGLGELNLLFIAAELLLLKNDLDGSMKLALIEELEAHLHPQAQLRLISYLQKEYDEKDIQIIISTHSPMLASKINLKNVILMKNGKGFDLSEESTKLFKSDYLFLQRFLDSTKANLFFAKGIIMVEGDAENILIPVIADIIGYPLEKYGISIINVGGTAFLRYSKIFLRKDGTDMGIPVSIITDCDVLPLEDDKSKKIKDRLFKDTIDEAKSKVREKEKTYSEESVKGFISPIWTLEYCLAASSISGEFHKSIHYGKKLYNALPAISLNQDKITEAIEIFEKKEEELSEFENEEKALEIYKLMLDTNGTSKLKSIVAQCLSAILRWNIIEENNGVNQEDMFDLDLYSLKIDRNKKEELKNKIENDYYLEYIVNAIKYAAGEDL</sequence>
<dbReference type="RefSeq" id="WP_278637342.1">
    <property type="nucleotide sequence ID" value="NZ_JAGZZP010000005.1"/>
</dbReference>
<dbReference type="PANTHER" id="PTHR43581">
    <property type="entry name" value="ATP/GTP PHOSPHATASE"/>
    <property type="match status" value="1"/>
</dbReference>
<dbReference type="Pfam" id="PF13175">
    <property type="entry name" value="AAA_15"/>
    <property type="match status" value="1"/>
</dbReference>
<comment type="caution">
    <text evidence="4">The sequence shown here is derived from an EMBL/GenBank/DDBJ whole genome shotgun (WGS) entry which is preliminary data.</text>
</comment>
<organism evidence="4 5">
    <name type="scientific">Peptoniphilus harei</name>
    <dbReference type="NCBI Taxonomy" id="54005"/>
    <lineage>
        <taxon>Bacteria</taxon>
        <taxon>Bacillati</taxon>
        <taxon>Bacillota</taxon>
        <taxon>Tissierellia</taxon>
        <taxon>Tissierellales</taxon>
        <taxon>Peptoniphilaceae</taxon>
        <taxon>Peptoniphilus</taxon>
    </lineage>
</organism>
<dbReference type="EMBL" id="JAGZZP010000005">
    <property type="protein sequence ID" value="MBS6534881.1"/>
    <property type="molecule type" value="Genomic_DNA"/>
</dbReference>
<dbReference type="Gene3D" id="3.40.50.300">
    <property type="entry name" value="P-loop containing nucleotide triphosphate hydrolases"/>
    <property type="match status" value="1"/>
</dbReference>
<evidence type="ECO:0000313" key="4">
    <source>
        <dbReference type="EMBL" id="MBS6534881.1"/>
    </source>
</evidence>
<dbReference type="Pfam" id="PF20469">
    <property type="entry name" value="OLD-like_TOPRIM"/>
    <property type="match status" value="1"/>
</dbReference>
<dbReference type="AlphaFoldDB" id="A0A943SQ76"/>
<accession>A0A943SQ76</accession>
<dbReference type="InterPro" id="IPR051396">
    <property type="entry name" value="Bact_Antivir_Def_Nuclease"/>
</dbReference>
<dbReference type="InterPro" id="IPR034139">
    <property type="entry name" value="TOPRIM_OLD"/>
</dbReference>
<evidence type="ECO:0000256" key="1">
    <source>
        <dbReference type="SAM" id="Coils"/>
    </source>
</evidence>
<feature type="coiled-coil region" evidence="1">
    <location>
        <begin position="532"/>
        <end position="559"/>
    </location>
</feature>
<reference evidence="4" key="1">
    <citation type="submission" date="2021-02" db="EMBL/GenBank/DDBJ databases">
        <title>Infant gut strain persistence is associated with maternal origin, phylogeny, and functional potential including surface adhesion and iron acquisition.</title>
        <authorList>
            <person name="Lou Y.C."/>
        </authorList>
    </citation>
    <scope>NUCLEOTIDE SEQUENCE</scope>
    <source>
        <strain evidence="4">L3_060_052G1_dasL3_060_052G1_concoct_1</strain>
    </source>
</reference>
<dbReference type="InterPro" id="IPR027417">
    <property type="entry name" value="P-loop_NTPase"/>
</dbReference>
<keyword evidence="1" id="KW-0175">Coiled coil</keyword>
<dbReference type="InterPro" id="IPR041685">
    <property type="entry name" value="AAA_GajA/Old/RecF-like"/>
</dbReference>